<proteinExistence type="predicted"/>
<gene>
    <name evidence="2" type="ORF">XBFM1_2010002</name>
</gene>
<evidence type="ECO:0000313" key="2">
    <source>
        <dbReference type="EMBL" id="CDH01155.1"/>
    </source>
</evidence>
<evidence type="ECO:0000256" key="1">
    <source>
        <dbReference type="SAM" id="MobiDB-lite"/>
    </source>
</evidence>
<comment type="caution">
    <text evidence="2">The sequence shown here is derived from an EMBL/GenBank/DDBJ whole genome shotgun (WGS) entry which is preliminary data.</text>
</comment>
<dbReference type="EMBL" id="CBSV010000115">
    <property type="protein sequence ID" value="CDH01155.1"/>
    <property type="molecule type" value="Genomic_DNA"/>
</dbReference>
<feature type="region of interest" description="Disordered" evidence="1">
    <location>
        <begin position="1"/>
        <end position="21"/>
    </location>
</feature>
<protein>
    <submittedName>
        <fullName evidence="2">Uncharacterized protein</fullName>
    </submittedName>
</protein>
<dbReference type="AlphaFoldDB" id="A0A077NQJ8"/>
<reference evidence="2" key="1">
    <citation type="submission" date="2013-07" db="EMBL/GenBank/DDBJ databases">
        <title>Sub-species coevolution in mutualistic symbiosis.</title>
        <authorList>
            <person name="Murfin K."/>
            <person name="Klassen J."/>
            <person name="Lee M."/>
            <person name="Forst S."/>
            <person name="Stock P."/>
            <person name="Goodrich-Blair H."/>
        </authorList>
    </citation>
    <scope>NUCLEOTIDE SEQUENCE [LARGE SCALE GENOMIC DNA]</scope>
    <source>
        <strain evidence="2">Feltiae Moldova</strain>
    </source>
</reference>
<dbReference type="RefSeq" id="WP_038205270.1">
    <property type="nucleotide sequence ID" value="NZ_CAWLWD010000172.1"/>
</dbReference>
<sequence>MGKKKRSKTQQGFMGMTIPQGMQLGKDEERDYLNSKKYIANFSIEGEFLKVPLNRAMRRHAKKMKIELKEAE</sequence>
<name>A0A077NQJ8_XENBV</name>
<dbReference type="HOGENOM" id="CLU_2721344_0_0_6"/>
<dbReference type="Proteomes" id="UP000028487">
    <property type="component" value="Unassembled WGS sequence"/>
</dbReference>
<accession>A0A077NQJ8</accession>
<organism evidence="2">
    <name type="scientific">Xenorhabdus bovienii str. feltiae Moldova</name>
    <dbReference type="NCBI Taxonomy" id="1398200"/>
    <lineage>
        <taxon>Bacteria</taxon>
        <taxon>Pseudomonadati</taxon>
        <taxon>Pseudomonadota</taxon>
        <taxon>Gammaproteobacteria</taxon>
        <taxon>Enterobacterales</taxon>
        <taxon>Morganellaceae</taxon>
        <taxon>Xenorhabdus</taxon>
    </lineage>
</organism>